<evidence type="ECO:0000313" key="2">
    <source>
        <dbReference type="EMBL" id="NME67209.1"/>
    </source>
</evidence>
<reference evidence="2 3" key="1">
    <citation type="submission" date="2020-04" db="EMBL/GenBank/DDBJ databases">
        <title>Flammeovirga sp. SR4, a novel species isolated from seawater.</title>
        <authorList>
            <person name="Wang X."/>
        </authorList>
    </citation>
    <scope>NUCLEOTIDE SEQUENCE [LARGE SCALE GENOMIC DNA]</scope>
    <source>
        <strain evidence="2 3">ATCC 23126</strain>
    </source>
</reference>
<evidence type="ECO:0000313" key="3">
    <source>
        <dbReference type="Proteomes" id="UP000576082"/>
    </source>
</evidence>
<feature type="region of interest" description="Disordered" evidence="1">
    <location>
        <begin position="1"/>
        <end position="46"/>
    </location>
</feature>
<dbReference type="EMBL" id="JABANE010000008">
    <property type="protein sequence ID" value="NME67209.1"/>
    <property type="molecule type" value="Genomic_DNA"/>
</dbReference>
<name>A0A7X9P0B6_9BACT</name>
<dbReference type="RefSeq" id="WP_169655391.1">
    <property type="nucleotide sequence ID" value="NZ_JABANE010000008.1"/>
</dbReference>
<proteinExistence type="predicted"/>
<evidence type="ECO:0000256" key="1">
    <source>
        <dbReference type="SAM" id="MobiDB-lite"/>
    </source>
</evidence>
<sequence>MDELNDIDFGSVGTQSLTPEQKKSLTTKKPRVNTQGNKPSAKKKVNVPSHVKFGDGDDLPNQMIAMVERSSIMPGLSEFWEGVLFGDGLRLYQKTTVNGKRKIVEFEDAEVEEWLEDSRAEEALIEVLPDYFATGNGFIQLLWNKGGKIYLFKHNEVTECRVSPFDNQGLSKYVVVDPHFSQYVTSDTINISEEVPAVERIEVPNLITNKEAAEKEKRGIIHIKRKKAGKRYYGLPVWWSEETLKALNISYEIFTFKEKNLKNSLNIKYHIKVWKNFFKDKFGHQTDEEELKKKKRDFVKQIHENLTKPENAGKAFWSEFVYDQSTKQPLSGIIIDKIDSNLNDDAYSKSIDQITAILAMATNTNPGLADLIVAGKLGGDTGSAVRESYNVTGKTKTKISRKLLLAPINWALKYNFPELKNVFVDFASFELTTTDQSKTGVKESNPTVNQDATATQQG</sequence>
<accession>A0A7X9P0B6</accession>
<keyword evidence="3" id="KW-1185">Reference proteome</keyword>
<protein>
    <recommendedName>
        <fullName evidence="4">Phage portal protein</fullName>
    </recommendedName>
</protein>
<gene>
    <name evidence="2" type="ORF">HHU12_04440</name>
</gene>
<evidence type="ECO:0008006" key="4">
    <source>
        <dbReference type="Google" id="ProtNLM"/>
    </source>
</evidence>
<dbReference type="Proteomes" id="UP000576082">
    <property type="component" value="Unassembled WGS sequence"/>
</dbReference>
<comment type="caution">
    <text evidence="2">The sequence shown here is derived from an EMBL/GenBank/DDBJ whole genome shotgun (WGS) entry which is preliminary data.</text>
</comment>
<dbReference type="AlphaFoldDB" id="A0A7X9P0B6"/>
<feature type="region of interest" description="Disordered" evidence="1">
    <location>
        <begin position="435"/>
        <end position="458"/>
    </location>
</feature>
<organism evidence="2 3">
    <name type="scientific">Flammeovirga aprica JL-4</name>
    <dbReference type="NCBI Taxonomy" id="694437"/>
    <lineage>
        <taxon>Bacteria</taxon>
        <taxon>Pseudomonadati</taxon>
        <taxon>Bacteroidota</taxon>
        <taxon>Cytophagia</taxon>
        <taxon>Cytophagales</taxon>
        <taxon>Flammeovirgaceae</taxon>
        <taxon>Flammeovirga</taxon>
    </lineage>
</organism>